<name>A0A4R3RGE6_9HYPH</name>
<comment type="caution">
    <text evidence="3">The sequence shown here is derived from an EMBL/GenBank/DDBJ whole genome shotgun (WGS) entry which is preliminary data.</text>
</comment>
<evidence type="ECO:0000313" key="3">
    <source>
        <dbReference type="EMBL" id="TCU34081.1"/>
    </source>
</evidence>
<proteinExistence type="predicted"/>
<dbReference type="EMBL" id="SMBK01000013">
    <property type="protein sequence ID" value="TCU34081.1"/>
    <property type="molecule type" value="Genomic_DNA"/>
</dbReference>
<feature type="region of interest" description="Disordered" evidence="1">
    <location>
        <begin position="118"/>
        <end position="157"/>
    </location>
</feature>
<feature type="compositionally biased region" description="Basic and acidic residues" evidence="1">
    <location>
        <begin position="118"/>
        <end position="156"/>
    </location>
</feature>
<protein>
    <recommendedName>
        <fullName evidence="2">DUF7146 domain-containing protein</fullName>
    </recommendedName>
</protein>
<dbReference type="Proteomes" id="UP000295507">
    <property type="component" value="Unassembled WGS sequence"/>
</dbReference>
<evidence type="ECO:0000256" key="1">
    <source>
        <dbReference type="SAM" id="MobiDB-lite"/>
    </source>
</evidence>
<gene>
    <name evidence="3" type="ORF">EV129_11364</name>
</gene>
<dbReference type="RefSeq" id="WP_132552850.1">
    <property type="nucleotide sequence ID" value="NZ_SMBK01000013.1"/>
</dbReference>
<evidence type="ECO:0000259" key="2">
    <source>
        <dbReference type="Pfam" id="PF23639"/>
    </source>
</evidence>
<reference evidence="3 4" key="1">
    <citation type="submission" date="2019-03" db="EMBL/GenBank/DDBJ databases">
        <title>Genomic Encyclopedia of Type Strains, Phase IV (KMG-V): Genome sequencing to study the core and pangenomes of soil and plant-associated prokaryotes.</title>
        <authorList>
            <person name="Whitman W."/>
        </authorList>
    </citation>
    <scope>NUCLEOTIDE SEQUENCE [LARGE SCALE GENOMIC DNA]</scope>
    <source>
        <strain evidence="3 4">IE4868</strain>
    </source>
</reference>
<evidence type="ECO:0000313" key="4">
    <source>
        <dbReference type="Proteomes" id="UP000295507"/>
    </source>
</evidence>
<dbReference type="AlphaFoldDB" id="A0A4R3RGE6"/>
<accession>A0A4R3RGE6</accession>
<feature type="domain" description="DUF7146" evidence="2">
    <location>
        <begin position="155"/>
        <end position="263"/>
    </location>
</feature>
<dbReference type="InterPro" id="IPR055570">
    <property type="entry name" value="DUF7146"/>
</dbReference>
<organism evidence="3 4">
    <name type="scientific">Rhizobium azibense</name>
    <dbReference type="NCBI Taxonomy" id="1136135"/>
    <lineage>
        <taxon>Bacteria</taxon>
        <taxon>Pseudomonadati</taxon>
        <taxon>Pseudomonadota</taxon>
        <taxon>Alphaproteobacteria</taxon>
        <taxon>Hyphomicrobiales</taxon>
        <taxon>Rhizobiaceae</taxon>
        <taxon>Rhizobium/Agrobacterium group</taxon>
        <taxon>Rhizobium</taxon>
    </lineage>
</organism>
<dbReference type="Pfam" id="PF23639">
    <property type="entry name" value="DUF7146"/>
    <property type="match status" value="1"/>
</dbReference>
<sequence length="378" mass="42402">MSRYVDDSAELAKRLEDDIEAVISKYWPTWVKSRVKSQDVALLTPRIKDKQKRPTSSFTVNLSGDRRGQWYRFSQSVGGGSLALLFYGKHGNVPSSKSDWADAYAMAREFLGITQHREETADDRAELDKRRDQEKKDREDRDRRETEKRAQRDARRTFSAQEIWSEAQPLRGSQGEAYLVGRGIPPIEAWPWDCSNTLRFHPSLDYELDRTVGRMPAVVAAVLDPFGKLIAVWQIYMDQRKPVKAAIENPKVGRGPAAGGAVRVGGDAERVGGCEGLETGVAIWALEGFRMPIWPMLSTSGMMAFEPPIFLKRLSIFHDGDKGLFQNGRLLKPPGQNAGDVLAERMAAIGVGTNRNEMPILGDGLDLLQTRNEIERTK</sequence>